<dbReference type="Proteomes" id="UP000006728">
    <property type="component" value="Chromosome"/>
</dbReference>
<evidence type="ECO:0000259" key="1">
    <source>
        <dbReference type="Pfam" id="PF12146"/>
    </source>
</evidence>
<name>A4FPE1_SACEN</name>
<dbReference type="HOGENOM" id="CLU_081587_0_0_11"/>
<dbReference type="SUPFAM" id="SSF53474">
    <property type="entry name" value="alpha/beta-Hydrolases"/>
    <property type="match status" value="1"/>
</dbReference>
<dbReference type="STRING" id="405948.SACE_6750"/>
<dbReference type="Pfam" id="PF12146">
    <property type="entry name" value="Hydrolase_4"/>
    <property type="match status" value="1"/>
</dbReference>
<dbReference type="InterPro" id="IPR029058">
    <property type="entry name" value="AB_hydrolase_fold"/>
</dbReference>
<accession>A4FPE1</accession>
<dbReference type="PANTHER" id="PTHR13136">
    <property type="entry name" value="TESTIS DEVELOPMENT PROTEIN PRTD"/>
    <property type="match status" value="1"/>
</dbReference>
<dbReference type="Gene3D" id="3.40.50.1820">
    <property type="entry name" value="alpha/beta hydrolase"/>
    <property type="match status" value="1"/>
</dbReference>
<dbReference type="InterPro" id="IPR022742">
    <property type="entry name" value="Hydrolase_4"/>
</dbReference>
<organism evidence="2 3">
    <name type="scientific">Saccharopolyspora erythraea (strain ATCC 11635 / DSM 40517 / JCM 4748 / NBRC 13426 / NCIMB 8594 / NRRL 2338)</name>
    <dbReference type="NCBI Taxonomy" id="405948"/>
    <lineage>
        <taxon>Bacteria</taxon>
        <taxon>Bacillati</taxon>
        <taxon>Actinomycetota</taxon>
        <taxon>Actinomycetes</taxon>
        <taxon>Pseudonocardiales</taxon>
        <taxon>Pseudonocardiaceae</taxon>
        <taxon>Saccharopolyspora</taxon>
    </lineage>
</organism>
<protein>
    <recommendedName>
        <fullName evidence="1">Serine aminopeptidase S33 domain-containing protein</fullName>
    </recommendedName>
</protein>
<reference evidence="2 3" key="1">
    <citation type="journal article" date="2007" name="Nat. Biotechnol.">
        <title>Complete genome sequence of the erythromycin-producing bacterium Saccharopolyspora erythraea NRRL23338.</title>
        <authorList>
            <person name="Oliynyk M."/>
            <person name="Samborskyy M."/>
            <person name="Lester J.B."/>
            <person name="Mironenko T."/>
            <person name="Scott N."/>
            <person name="Dickens S."/>
            <person name="Haydock S.F."/>
            <person name="Leadlay P.F."/>
        </authorList>
    </citation>
    <scope>NUCLEOTIDE SEQUENCE [LARGE SCALE GENOMIC DNA]</scope>
    <source>
        <strain evidence="3">ATCC 11635 / DSM 40517 / JCM 4748 / NBRC 13426 / NCIMB 8594 / NRRL 2338</strain>
    </source>
</reference>
<dbReference type="InterPro" id="IPR026555">
    <property type="entry name" value="NSL3/Tex30"/>
</dbReference>
<dbReference type="AlphaFoldDB" id="A4FPE1"/>
<dbReference type="EMBL" id="AM420293">
    <property type="protein sequence ID" value="CAM05916.1"/>
    <property type="molecule type" value="Genomic_DNA"/>
</dbReference>
<evidence type="ECO:0000313" key="3">
    <source>
        <dbReference type="Proteomes" id="UP000006728"/>
    </source>
</evidence>
<dbReference type="PANTHER" id="PTHR13136:SF11">
    <property type="entry name" value="TESTIS-EXPRESSED PROTEIN 30"/>
    <property type="match status" value="1"/>
</dbReference>
<dbReference type="eggNOG" id="COG2945">
    <property type="taxonomic scope" value="Bacteria"/>
</dbReference>
<proteinExistence type="predicted"/>
<dbReference type="KEGG" id="sen:SACE_6750"/>
<keyword evidence="3" id="KW-1185">Reference proteome</keyword>
<evidence type="ECO:0000313" key="2">
    <source>
        <dbReference type="EMBL" id="CAM05916.1"/>
    </source>
</evidence>
<sequence length="191" mass="20967">MLHGGKIASHEPARGHHLAYLRMVPVARGIHRAGAPAGAAVWLLRNRYRGWNEPVLDAVADARWALEEISTRHPRAQIVLVGHSMGGRVALRVADAERVTGVCALAPWIEDDEPIEHLADRSVLIVHGTADRMTSPTASAAFARRACAVTPAVRNEVVAGSGHAMLRRRGRWDQLVQRFVGSLVPDREERR</sequence>
<feature type="domain" description="Serine aminopeptidase S33" evidence="1">
    <location>
        <begin position="49"/>
        <end position="114"/>
    </location>
</feature>
<gene>
    <name evidence="2" type="ordered locus">SACE_6750</name>
</gene>